<proteinExistence type="predicted"/>
<keyword evidence="8" id="KW-0418">Kinase</keyword>
<dbReference type="SMART" id="SM00387">
    <property type="entry name" value="HATPase_c"/>
    <property type="match status" value="1"/>
</dbReference>
<dbReference type="GO" id="GO:0005524">
    <property type="term" value="F:ATP binding"/>
    <property type="evidence" value="ECO:0007669"/>
    <property type="project" value="UniProtKB-KW"/>
</dbReference>
<protein>
    <recommendedName>
        <fullName evidence="3">histidine kinase</fullName>
        <ecNumber evidence="3">2.7.13.3</ecNumber>
    </recommendedName>
</protein>
<dbReference type="SUPFAM" id="SSF55874">
    <property type="entry name" value="ATPase domain of HSP90 chaperone/DNA topoisomerase II/histidine kinase"/>
    <property type="match status" value="1"/>
</dbReference>
<dbReference type="PRINTS" id="PR00344">
    <property type="entry name" value="BCTRLSENSOR"/>
</dbReference>
<dbReference type="EMBL" id="CP138204">
    <property type="protein sequence ID" value="WPC76162.1"/>
    <property type="molecule type" value="Genomic_DNA"/>
</dbReference>
<evidence type="ECO:0000256" key="12">
    <source>
        <dbReference type="ARBA" id="ARBA00023136"/>
    </source>
</evidence>
<keyword evidence="10 13" id="KW-1133">Transmembrane helix</keyword>
<evidence type="ECO:0000256" key="2">
    <source>
        <dbReference type="ARBA" id="ARBA00004141"/>
    </source>
</evidence>
<dbReference type="SMART" id="SM00388">
    <property type="entry name" value="HisKA"/>
    <property type="match status" value="1"/>
</dbReference>
<organism evidence="15 16">
    <name type="scientific">Vibrio porteresiae DSM 19223</name>
    <dbReference type="NCBI Taxonomy" id="1123496"/>
    <lineage>
        <taxon>Bacteria</taxon>
        <taxon>Pseudomonadati</taxon>
        <taxon>Pseudomonadota</taxon>
        <taxon>Gammaproteobacteria</taxon>
        <taxon>Vibrionales</taxon>
        <taxon>Vibrionaceae</taxon>
        <taxon>Vibrio</taxon>
    </lineage>
</organism>
<dbReference type="InterPro" id="IPR036097">
    <property type="entry name" value="HisK_dim/P_sf"/>
</dbReference>
<dbReference type="Gene3D" id="1.10.287.130">
    <property type="match status" value="1"/>
</dbReference>
<evidence type="ECO:0000313" key="16">
    <source>
        <dbReference type="Proteomes" id="UP001304071"/>
    </source>
</evidence>
<evidence type="ECO:0000259" key="14">
    <source>
        <dbReference type="PROSITE" id="PS50109"/>
    </source>
</evidence>
<keyword evidence="16" id="KW-1185">Reference proteome</keyword>
<dbReference type="InterPro" id="IPR036890">
    <property type="entry name" value="HATPase_C_sf"/>
</dbReference>
<dbReference type="InterPro" id="IPR005467">
    <property type="entry name" value="His_kinase_dom"/>
</dbReference>
<evidence type="ECO:0000313" key="15">
    <source>
        <dbReference type="EMBL" id="WPC76162.1"/>
    </source>
</evidence>
<keyword evidence="11" id="KW-0902">Two-component regulatory system</keyword>
<evidence type="ECO:0000256" key="7">
    <source>
        <dbReference type="ARBA" id="ARBA00022741"/>
    </source>
</evidence>
<keyword evidence="9 15" id="KW-0067">ATP-binding</keyword>
<keyword evidence="12 13" id="KW-0472">Membrane</keyword>
<evidence type="ECO:0000256" key="4">
    <source>
        <dbReference type="ARBA" id="ARBA00022553"/>
    </source>
</evidence>
<dbReference type="Pfam" id="PF02518">
    <property type="entry name" value="HATPase_c"/>
    <property type="match status" value="1"/>
</dbReference>
<dbReference type="InterPro" id="IPR003661">
    <property type="entry name" value="HisK_dim/P_dom"/>
</dbReference>
<feature type="transmembrane region" description="Helical" evidence="13">
    <location>
        <begin position="178"/>
        <end position="201"/>
    </location>
</feature>
<dbReference type="InterPro" id="IPR050428">
    <property type="entry name" value="TCS_sensor_his_kinase"/>
</dbReference>
<evidence type="ECO:0000256" key="1">
    <source>
        <dbReference type="ARBA" id="ARBA00000085"/>
    </source>
</evidence>
<dbReference type="PANTHER" id="PTHR45436:SF14">
    <property type="entry name" value="SENSOR PROTEIN QSEC"/>
    <property type="match status" value="1"/>
</dbReference>
<dbReference type="Pfam" id="PF00512">
    <property type="entry name" value="HisKA"/>
    <property type="match status" value="1"/>
</dbReference>
<keyword evidence="5" id="KW-0808">Transferase</keyword>
<feature type="domain" description="Histidine kinase" evidence="14">
    <location>
        <begin position="262"/>
        <end position="471"/>
    </location>
</feature>
<dbReference type="CDD" id="cd00075">
    <property type="entry name" value="HATPase"/>
    <property type="match status" value="1"/>
</dbReference>
<evidence type="ECO:0000256" key="5">
    <source>
        <dbReference type="ARBA" id="ARBA00022679"/>
    </source>
</evidence>
<dbReference type="PANTHER" id="PTHR45436">
    <property type="entry name" value="SENSOR HISTIDINE KINASE YKOH"/>
    <property type="match status" value="1"/>
</dbReference>
<evidence type="ECO:0000256" key="13">
    <source>
        <dbReference type="SAM" id="Phobius"/>
    </source>
</evidence>
<evidence type="ECO:0000256" key="3">
    <source>
        <dbReference type="ARBA" id="ARBA00012438"/>
    </source>
</evidence>
<evidence type="ECO:0000256" key="10">
    <source>
        <dbReference type="ARBA" id="ARBA00022989"/>
    </source>
</evidence>
<evidence type="ECO:0000256" key="8">
    <source>
        <dbReference type="ARBA" id="ARBA00022777"/>
    </source>
</evidence>
<comment type="catalytic activity">
    <reaction evidence="1">
        <text>ATP + protein L-histidine = ADP + protein N-phospho-L-histidine.</text>
        <dbReference type="EC" id="2.7.13.3"/>
    </reaction>
</comment>
<keyword evidence="6 13" id="KW-0812">Transmembrane</keyword>
<evidence type="ECO:0000256" key="11">
    <source>
        <dbReference type="ARBA" id="ARBA00023012"/>
    </source>
</evidence>
<dbReference type="InterPro" id="IPR004358">
    <property type="entry name" value="Sig_transdc_His_kin-like_C"/>
</dbReference>
<dbReference type="RefSeq" id="WP_261896560.1">
    <property type="nucleotide sequence ID" value="NZ_AP024896.1"/>
</dbReference>
<keyword evidence="7" id="KW-0547">Nucleotide-binding</keyword>
<reference evidence="15 16" key="1">
    <citation type="submission" date="2023-11" db="EMBL/GenBank/DDBJ databases">
        <title>Plant-associative lifestyle of Vibrio porteresiae and its evolutionary dynamics.</title>
        <authorList>
            <person name="Rameshkumar N."/>
            <person name="Kirti K."/>
        </authorList>
    </citation>
    <scope>NUCLEOTIDE SEQUENCE [LARGE SCALE GENOMIC DNA]</scope>
    <source>
        <strain evidence="15 16">MSSRF30</strain>
    </source>
</reference>
<evidence type="ECO:0000256" key="6">
    <source>
        <dbReference type="ARBA" id="ARBA00022692"/>
    </source>
</evidence>
<keyword evidence="4" id="KW-0597">Phosphoprotein</keyword>
<dbReference type="EC" id="2.7.13.3" evidence="3"/>
<dbReference type="CDD" id="cd00082">
    <property type="entry name" value="HisKA"/>
    <property type="match status" value="1"/>
</dbReference>
<comment type="subcellular location">
    <subcellularLocation>
        <location evidence="2">Membrane</location>
        <topology evidence="2">Multi-pass membrane protein</topology>
    </subcellularLocation>
</comment>
<dbReference type="PROSITE" id="PS50109">
    <property type="entry name" value="HIS_KIN"/>
    <property type="match status" value="1"/>
</dbReference>
<dbReference type="Proteomes" id="UP001304071">
    <property type="component" value="Chromosome 2"/>
</dbReference>
<gene>
    <name evidence="15" type="ORF">R8Z52_16665</name>
</gene>
<dbReference type="InterPro" id="IPR003594">
    <property type="entry name" value="HATPase_dom"/>
</dbReference>
<evidence type="ECO:0000256" key="9">
    <source>
        <dbReference type="ARBA" id="ARBA00022840"/>
    </source>
</evidence>
<sequence length="471" mass="53314">MKSSVPSAPFSIKRRLTWSVVILSSLLILLSLVFSFIESRHEIQEVYDARLGQSAKIALLSLPNVIDKLDETMAKQQLDRWMQALDIQAKAQGDEGPTAYGHPYERNIVIQYYRSGALLWSSIPDAPEIMHDPNYQGYGYVTVNRKEWRYFQLPLANSHDYVITAEKESIRREMMNELALASALPQLILIPCLAILMVFLIDRHFEPISELRRAISLRSVNKLDKIYVPQATLELSPLVDALNNLLFELDNAWQREKRFTRMAAHELKTPLAILRLNAEAALETRDEITLHSSLNHILAGIERTDRLIQQLLMLARVESVQSIVFDAVDLHRLLQTTLADMVPMALKQHQELALSGNSIEMLGDPALLRVLFTNLIDNAIRYSGEGSEITIDVEQAGEFIQIKVTDTGPDISAETRTKLFDNFYRANSERGDGAGLGMSITRDIARLHQGTVELLPRQENKNIFLVKFISG</sequence>
<name>A0ABZ0QKF1_9VIBR</name>
<feature type="transmembrane region" description="Helical" evidence="13">
    <location>
        <begin position="16"/>
        <end position="37"/>
    </location>
</feature>
<accession>A0ABZ0QKF1</accession>
<dbReference type="Gene3D" id="3.30.565.10">
    <property type="entry name" value="Histidine kinase-like ATPase, C-terminal domain"/>
    <property type="match status" value="1"/>
</dbReference>
<dbReference type="SUPFAM" id="SSF47384">
    <property type="entry name" value="Homodimeric domain of signal transducing histidine kinase"/>
    <property type="match status" value="1"/>
</dbReference>